<dbReference type="EMBL" id="NQXA01000007">
    <property type="protein sequence ID" value="PHQ29376.1"/>
    <property type="molecule type" value="Genomic_DNA"/>
</dbReference>
<evidence type="ECO:0000313" key="3">
    <source>
        <dbReference type="Proteomes" id="UP000229433"/>
    </source>
</evidence>
<dbReference type="OrthoDB" id="5381604at2"/>
<proteinExistence type="predicted"/>
<protein>
    <recommendedName>
        <fullName evidence="1">Surface layer protein bacterial Ig-like domain-containing protein</fullName>
    </recommendedName>
</protein>
<dbReference type="AlphaFoldDB" id="A0A2G1VRI3"/>
<dbReference type="InterPro" id="IPR054604">
    <property type="entry name" value="SbsC_Big-like"/>
</dbReference>
<organism evidence="2 3">
    <name type="scientific">Leeuwenhoekiella nanhaiensis</name>
    <dbReference type="NCBI Taxonomy" id="1655491"/>
    <lineage>
        <taxon>Bacteria</taxon>
        <taxon>Pseudomonadati</taxon>
        <taxon>Bacteroidota</taxon>
        <taxon>Flavobacteriia</taxon>
        <taxon>Flavobacteriales</taxon>
        <taxon>Flavobacteriaceae</taxon>
        <taxon>Leeuwenhoekiella</taxon>
    </lineage>
</organism>
<accession>A0A2G1VRI3</accession>
<dbReference type="RefSeq" id="WP_099646227.1">
    <property type="nucleotide sequence ID" value="NZ_KZ319290.1"/>
</dbReference>
<evidence type="ECO:0000259" key="1">
    <source>
        <dbReference type="Pfam" id="PF22359"/>
    </source>
</evidence>
<dbReference type="Proteomes" id="UP000229433">
    <property type="component" value="Unassembled WGS sequence"/>
</dbReference>
<evidence type="ECO:0000313" key="2">
    <source>
        <dbReference type="EMBL" id="PHQ29376.1"/>
    </source>
</evidence>
<dbReference type="InterPro" id="IPR008964">
    <property type="entry name" value="Invasin/intimin_cell_adhesion"/>
</dbReference>
<dbReference type="Gene3D" id="2.60.40.1080">
    <property type="match status" value="1"/>
</dbReference>
<comment type="caution">
    <text evidence="2">The sequence shown here is derived from an EMBL/GenBank/DDBJ whole genome shotgun (WGS) entry which is preliminary data.</text>
</comment>
<feature type="domain" description="Surface layer protein bacterial Ig-like" evidence="1">
    <location>
        <begin position="244"/>
        <end position="278"/>
    </location>
</feature>
<sequence length="464" mass="50231">MKTNLYKLICTGILIGLTACDRPLSDDVEFATYASNGDVFLDGFTAGLNYFPFEGSKLDAFTVDSEVSYDGEASMRFDVPNFGDPGGAYAGAIFPTDSPRDLSGYDALTFWAKATKAATINEIGFGNNFGENKFLVTKTNLRVSTNWVKYIIPIPDPSKLIAESGLFWYSEGPEDGDGYTFWVDEVQFEKLNTVAQPRPAILNGEDVEQSTFTDLTIPVTGLTQTFNLANGVNQTVNAAPGYFTFETSNPGVALVNEQGVVTTLNEGTAVITALVGGVRAAGSLTLNVGGAFELAPTPTRPAANVISVYSDAYTNVNIDFYNGFFEPFQTTLGGDDLNINGNRIINYTDFNFVGIQFGRVNASAMTSLHIDLYIPEGINLNANSFIDIELQDYGSDAVTGGGDDTVSRIKITADRLETGQWITLDIPLSDFTALTTRTNLGLILFQGSAEINELLVDNIYFYTE</sequence>
<gene>
    <name evidence="2" type="ORF">CJ305_10565</name>
</gene>
<dbReference type="SUPFAM" id="SSF49373">
    <property type="entry name" value="Invasin/intimin cell-adhesion fragments"/>
    <property type="match status" value="1"/>
</dbReference>
<dbReference type="InterPro" id="IPR008979">
    <property type="entry name" value="Galactose-bd-like_sf"/>
</dbReference>
<reference evidence="2 3" key="1">
    <citation type="submission" date="2017-08" db="EMBL/GenBank/DDBJ databases">
        <title>The whole genome shortgun sequences of strain Leeuwenhoekiella nanhaiensis G18 from the South China Sea.</title>
        <authorList>
            <person name="Liu Q."/>
        </authorList>
    </citation>
    <scope>NUCLEOTIDE SEQUENCE [LARGE SCALE GENOMIC DNA]</scope>
    <source>
        <strain evidence="2 3">G18</strain>
    </source>
</reference>
<dbReference type="Pfam" id="PF22359">
    <property type="entry name" value="Big-like"/>
    <property type="match status" value="1"/>
</dbReference>
<name>A0A2G1VRI3_9FLAO</name>
<dbReference type="SUPFAM" id="SSF49785">
    <property type="entry name" value="Galactose-binding domain-like"/>
    <property type="match status" value="1"/>
</dbReference>
<keyword evidence="3" id="KW-1185">Reference proteome</keyword>
<dbReference type="PROSITE" id="PS51257">
    <property type="entry name" value="PROKAR_LIPOPROTEIN"/>
    <property type="match status" value="1"/>
</dbReference>
<dbReference type="Gene3D" id="2.60.120.430">
    <property type="entry name" value="Galactose-binding lectin"/>
    <property type="match status" value="2"/>
</dbReference>